<evidence type="ECO:0000313" key="1">
    <source>
        <dbReference type="EMBL" id="GLS46405.1"/>
    </source>
</evidence>
<gene>
    <name evidence="1" type="ORF">GCM10007884_43990</name>
</gene>
<accession>A0ABQ6DCZ6</accession>
<organism evidence="1 2">
    <name type="scientific">Methylobacterium brachythecii</name>
    <dbReference type="NCBI Taxonomy" id="1176177"/>
    <lineage>
        <taxon>Bacteria</taxon>
        <taxon>Pseudomonadati</taxon>
        <taxon>Pseudomonadota</taxon>
        <taxon>Alphaproteobacteria</taxon>
        <taxon>Hyphomicrobiales</taxon>
        <taxon>Methylobacteriaceae</taxon>
        <taxon>Methylobacterium</taxon>
    </lineage>
</organism>
<protein>
    <recommendedName>
        <fullName evidence="3">UrcA family protein</fullName>
    </recommendedName>
</protein>
<name>A0ABQ6DCZ6_9HYPH</name>
<dbReference type="EMBL" id="BSPG01000041">
    <property type="protein sequence ID" value="GLS46405.1"/>
    <property type="molecule type" value="Genomic_DNA"/>
</dbReference>
<evidence type="ECO:0000313" key="2">
    <source>
        <dbReference type="Proteomes" id="UP001156881"/>
    </source>
</evidence>
<dbReference type="Proteomes" id="UP001156881">
    <property type="component" value="Unassembled WGS sequence"/>
</dbReference>
<proteinExistence type="predicted"/>
<sequence>MRGKDDGIVAERNRHGIARIAVIGLMTMAAVSAARAEGDAACARDVLVANSMQRQAGEQLESAGDDQASQCRVWRRHIDTMRRIAGVYGRCLSGPDRKEKLAQTQGQEIEFSGLVRNQCKGL</sequence>
<keyword evidence="2" id="KW-1185">Reference proteome</keyword>
<reference evidence="2" key="1">
    <citation type="journal article" date="2019" name="Int. J. Syst. Evol. Microbiol.">
        <title>The Global Catalogue of Microorganisms (GCM) 10K type strain sequencing project: providing services to taxonomists for standard genome sequencing and annotation.</title>
        <authorList>
            <consortium name="The Broad Institute Genomics Platform"/>
            <consortium name="The Broad Institute Genome Sequencing Center for Infectious Disease"/>
            <person name="Wu L."/>
            <person name="Ma J."/>
        </authorList>
    </citation>
    <scope>NUCLEOTIDE SEQUENCE [LARGE SCALE GENOMIC DNA]</scope>
    <source>
        <strain evidence="2">NBRC 107710</strain>
    </source>
</reference>
<comment type="caution">
    <text evidence="1">The sequence shown here is derived from an EMBL/GenBank/DDBJ whole genome shotgun (WGS) entry which is preliminary data.</text>
</comment>
<evidence type="ECO:0008006" key="3">
    <source>
        <dbReference type="Google" id="ProtNLM"/>
    </source>
</evidence>